<accession>A0A8T0IHE2</accession>
<evidence type="ECO:0000256" key="1">
    <source>
        <dbReference type="SAM" id="MobiDB-lite"/>
    </source>
</evidence>
<feature type="compositionally biased region" description="Polar residues" evidence="1">
    <location>
        <begin position="1"/>
        <end position="36"/>
    </location>
</feature>
<reference evidence="2" key="1">
    <citation type="submission" date="2020-06" db="EMBL/GenBank/DDBJ databases">
        <title>WGS assembly of Ceratodon purpureus strain R40.</title>
        <authorList>
            <person name="Carey S.B."/>
            <person name="Jenkins J."/>
            <person name="Shu S."/>
            <person name="Lovell J.T."/>
            <person name="Sreedasyam A."/>
            <person name="Maumus F."/>
            <person name="Tiley G.P."/>
            <person name="Fernandez-Pozo N."/>
            <person name="Barry K."/>
            <person name="Chen C."/>
            <person name="Wang M."/>
            <person name="Lipzen A."/>
            <person name="Daum C."/>
            <person name="Saski C.A."/>
            <person name="Payton A.C."/>
            <person name="Mcbreen J.C."/>
            <person name="Conrad R.E."/>
            <person name="Kollar L.M."/>
            <person name="Olsson S."/>
            <person name="Huttunen S."/>
            <person name="Landis J.B."/>
            <person name="Wickett N.J."/>
            <person name="Johnson M.G."/>
            <person name="Rensing S.A."/>
            <person name="Grimwood J."/>
            <person name="Schmutz J."/>
            <person name="Mcdaniel S.F."/>
        </authorList>
    </citation>
    <scope>NUCLEOTIDE SEQUENCE</scope>
    <source>
        <strain evidence="2">R40</strain>
    </source>
</reference>
<evidence type="ECO:0000313" key="2">
    <source>
        <dbReference type="EMBL" id="KAG0582331.1"/>
    </source>
</evidence>
<gene>
    <name evidence="2" type="ORF">KC19_3G052300</name>
</gene>
<feature type="compositionally biased region" description="Low complexity" evidence="1">
    <location>
        <begin position="45"/>
        <end position="60"/>
    </location>
</feature>
<comment type="caution">
    <text evidence="2">The sequence shown here is derived from an EMBL/GenBank/DDBJ whole genome shotgun (WGS) entry which is preliminary data.</text>
</comment>
<protein>
    <submittedName>
        <fullName evidence="2">Uncharacterized protein</fullName>
    </submittedName>
</protein>
<name>A0A8T0IHE2_CERPU</name>
<keyword evidence="3" id="KW-1185">Reference proteome</keyword>
<organism evidence="2 3">
    <name type="scientific">Ceratodon purpureus</name>
    <name type="common">Fire moss</name>
    <name type="synonym">Dicranum purpureum</name>
    <dbReference type="NCBI Taxonomy" id="3225"/>
    <lineage>
        <taxon>Eukaryota</taxon>
        <taxon>Viridiplantae</taxon>
        <taxon>Streptophyta</taxon>
        <taxon>Embryophyta</taxon>
        <taxon>Bryophyta</taxon>
        <taxon>Bryophytina</taxon>
        <taxon>Bryopsida</taxon>
        <taxon>Dicranidae</taxon>
        <taxon>Pseudoditrichales</taxon>
        <taxon>Ditrichaceae</taxon>
        <taxon>Ceratodon</taxon>
    </lineage>
</organism>
<dbReference type="Proteomes" id="UP000822688">
    <property type="component" value="Chromosome 3"/>
</dbReference>
<evidence type="ECO:0000313" key="3">
    <source>
        <dbReference type="Proteomes" id="UP000822688"/>
    </source>
</evidence>
<proteinExistence type="predicted"/>
<sequence>MRRTHVTTSDAQLTSNSSPTQLTSDSPLPLPRNQNPAKPEHNHPSQQPGQLLLRSQLQSLVKRKASHDSSWSPDFNLQHPPLTPLVLYTGKHPPSLAPRLQKVIFTATLASSHHSSTHLNAPRME</sequence>
<dbReference type="EMBL" id="CM026423">
    <property type="protein sequence ID" value="KAG0582331.1"/>
    <property type="molecule type" value="Genomic_DNA"/>
</dbReference>
<feature type="region of interest" description="Disordered" evidence="1">
    <location>
        <begin position="1"/>
        <end position="77"/>
    </location>
</feature>
<dbReference type="AlphaFoldDB" id="A0A8T0IHE2"/>